<dbReference type="Gene3D" id="3.10.450.50">
    <property type="match status" value="1"/>
</dbReference>
<dbReference type="AlphaFoldDB" id="A0A7I7SKD2"/>
<proteinExistence type="predicted"/>
<dbReference type="Proteomes" id="UP000466445">
    <property type="component" value="Chromosome"/>
</dbReference>
<protein>
    <submittedName>
        <fullName evidence="1">Uncharacterized protein</fullName>
    </submittedName>
</protein>
<organism evidence="1 2">
    <name type="scientific">Mycolicibacterium sarraceniae</name>
    <dbReference type="NCBI Taxonomy" id="1534348"/>
    <lineage>
        <taxon>Bacteria</taxon>
        <taxon>Bacillati</taxon>
        <taxon>Actinomycetota</taxon>
        <taxon>Actinomycetes</taxon>
        <taxon>Mycobacteriales</taxon>
        <taxon>Mycobacteriaceae</taxon>
        <taxon>Mycolicibacterium</taxon>
    </lineage>
</organism>
<reference evidence="1 2" key="1">
    <citation type="journal article" date="2019" name="Emerg. Microbes Infect.">
        <title>Comprehensive subspecies identification of 175 nontuberculous mycobacteria species based on 7547 genomic profiles.</title>
        <authorList>
            <person name="Matsumoto Y."/>
            <person name="Kinjo T."/>
            <person name="Motooka D."/>
            <person name="Nabeya D."/>
            <person name="Jung N."/>
            <person name="Uechi K."/>
            <person name="Horii T."/>
            <person name="Iida T."/>
            <person name="Fujita J."/>
            <person name="Nakamura S."/>
        </authorList>
    </citation>
    <scope>NUCLEOTIDE SEQUENCE [LARGE SCALE GENOMIC DNA]</scope>
    <source>
        <strain evidence="1 2">JCM 30395</strain>
    </source>
</reference>
<evidence type="ECO:0000313" key="1">
    <source>
        <dbReference type="EMBL" id="BBY56990.1"/>
    </source>
</evidence>
<accession>A0A7I7SKD2</accession>
<name>A0A7I7SKD2_9MYCO</name>
<gene>
    <name evidence="1" type="ORF">MSAR_01260</name>
</gene>
<evidence type="ECO:0000313" key="2">
    <source>
        <dbReference type="Proteomes" id="UP000466445"/>
    </source>
</evidence>
<keyword evidence="2" id="KW-1185">Reference proteome</keyword>
<dbReference type="InterPro" id="IPR032710">
    <property type="entry name" value="NTF2-like_dom_sf"/>
</dbReference>
<sequence>MPPGVARPPKGYRPNPADAGLRRCRCCGRLRCASSATGSGDAGRIEDLIQSFCPDGELEVRGAATAAGRAAIAEFLGRVAAPLAQSGVSSGIERVVRHTLTNVRFTELTAERAQVS</sequence>
<dbReference type="KEGG" id="msar:MSAR_01260"/>
<dbReference type="EMBL" id="AP022595">
    <property type="protein sequence ID" value="BBY56990.1"/>
    <property type="molecule type" value="Genomic_DNA"/>
</dbReference>
<dbReference type="SUPFAM" id="SSF54427">
    <property type="entry name" value="NTF2-like"/>
    <property type="match status" value="1"/>
</dbReference>